<dbReference type="InterPro" id="IPR046665">
    <property type="entry name" value="DUF6774"/>
</dbReference>
<gene>
    <name evidence="2" type="ORF">H171_3058</name>
</gene>
<proteinExistence type="predicted"/>
<accession>A0A2M8Z7U0</accession>
<dbReference type="Pfam" id="PF20564">
    <property type="entry name" value="DUF6774"/>
    <property type="match status" value="1"/>
</dbReference>
<dbReference type="AlphaFoldDB" id="A0A2M8Z7U0"/>
<evidence type="ECO:0000313" key="2">
    <source>
        <dbReference type="EMBL" id="PJJ29515.1"/>
    </source>
</evidence>
<name>A0A2M8Z7U0_9FIRM</name>
<sequence>MQPCELVILISTMACRIAEGRSADEIALISSIFSQLGDTLSTISAYQDLCCENDEEEDTN</sequence>
<dbReference type="EMBL" id="PGET01000001">
    <property type="protein sequence ID" value="PJJ29515.1"/>
    <property type="molecule type" value="Genomic_DNA"/>
</dbReference>
<feature type="domain" description="DUF6774" evidence="1">
    <location>
        <begin position="23"/>
        <end position="50"/>
    </location>
</feature>
<dbReference type="Proteomes" id="UP000231092">
    <property type="component" value="Unassembled WGS sequence"/>
</dbReference>
<reference evidence="2 3" key="1">
    <citation type="submission" date="2017-11" db="EMBL/GenBank/DDBJ databases">
        <title>Understudied soil microbes with underappreciated capabilities: Untangling the Clostridium saccharolyticum group.</title>
        <authorList>
            <person name="Leschine S."/>
        </authorList>
    </citation>
    <scope>NUCLEOTIDE SEQUENCE [LARGE SCALE GENOMIC DNA]</scope>
    <source>
        <strain evidence="2 3">18A</strain>
    </source>
</reference>
<evidence type="ECO:0000313" key="3">
    <source>
        <dbReference type="Proteomes" id="UP000231092"/>
    </source>
</evidence>
<protein>
    <recommendedName>
        <fullName evidence="1">DUF6774 domain-containing protein</fullName>
    </recommendedName>
</protein>
<dbReference type="RefSeq" id="WP_100305895.1">
    <property type="nucleotide sequence ID" value="NZ_PGET01000001.1"/>
</dbReference>
<organism evidence="2 3">
    <name type="scientific">[Clostridium] celerecrescens 18A</name>
    <dbReference type="NCBI Taxonomy" id="1286362"/>
    <lineage>
        <taxon>Bacteria</taxon>
        <taxon>Bacillati</taxon>
        <taxon>Bacillota</taxon>
        <taxon>Clostridia</taxon>
        <taxon>Lachnospirales</taxon>
        <taxon>Lachnospiraceae</taxon>
        <taxon>Lacrimispora</taxon>
    </lineage>
</organism>
<evidence type="ECO:0000259" key="1">
    <source>
        <dbReference type="Pfam" id="PF20564"/>
    </source>
</evidence>
<comment type="caution">
    <text evidence="2">The sequence shown here is derived from an EMBL/GenBank/DDBJ whole genome shotgun (WGS) entry which is preliminary data.</text>
</comment>
<dbReference type="OrthoDB" id="1734535at2"/>